<evidence type="ECO:0000313" key="3">
    <source>
        <dbReference type="Proteomes" id="UP000759131"/>
    </source>
</evidence>
<dbReference type="EMBL" id="CAJPIZ010011712">
    <property type="protein sequence ID" value="CAG2113303.1"/>
    <property type="molecule type" value="Genomic_DNA"/>
</dbReference>
<proteinExistence type="predicted"/>
<organism evidence="2">
    <name type="scientific">Medioppia subpectinata</name>
    <dbReference type="NCBI Taxonomy" id="1979941"/>
    <lineage>
        <taxon>Eukaryota</taxon>
        <taxon>Metazoa</taxon>
        <taxon>Ecdysozoa</taxon>
        <taxon>Arthropoda</taxon>
        <taxon>Chelicerata</taxon>
        <taxon>Arachnida</taxon>
        <taxon>Acari</taxon>
        <taxon>Acariformes</taxon>
        <taxon>Sarcoptiformes</taxon>
        <taxon>Oribatida</taxon>
        <taxon>Brachypylina</taxon>
        <taxon>Oppioidea</taxon>
        <taxon>Oppiidae</taxon>
        <taxon>Medioppia</taxon>
    </lineage>
</organism>
<dbReference type="Proteomes" id="UP000759131">
    <property type="component" value="Unassembled WGS sequence"/>
</dbReference>
<reference evidence="2" key="1">
    <citation type="submission" date="2020-11" db="EMBL/GenBank/DDBJ databases">
        <authorList>
            <person name="Tran Van P."/>
        </authorList>
    </citation>
    <scope>NUCLEOTIDE SEQUENCE</scope>
</reference>
<feature type="transmembrane region" description="Helical" evidence="1">
    <location>
        <begin position="95"/>
        <end position="113"/>
    </location>
</feature>
<keyword evidence="1" id="KW-1133">Transmembrane helix</keyword>
<dbReference type="EMBL" id="OC866287">
    <property type="protein sequence ID" value="CAD7632873.1"/>
    <property type="molecule type" value="Genomic_DNA"/>
</dbReference>
<evidence type="ECO:0000313" key="2">
    <source>
        <dbReference type="EMBL" id="CAD7632873.1"/>
    </source>
</evidence>
<sequence length="332" mass="36888">MFKKLIEKTWLWKGFTKVFLCIIGITSTIIISYVAQQVVDDIDAGDTNNYTMDALEITAKAKNSTNTMIIVSTCFTILIDILVLIAAITPQYCMTLTYVMLAILVALGTTLKGYRTQCWYSTILQLFMLGLACDLRIIKHKLIIPDTENEKTWLWKGFTKVFLCIIGITSIIIISYVAQQVVDDIDAGDTNNYTMDALKITTKAKRYWMTLTYLMLALLVAVGSCVMGVRTKCCTLIIIIAAAVVLSNADKDPTQSDEEWKHMKKVTIAVIATIGTIAMLVEMLGLIGAVKEHYCLTMTYAILMALITLSSIGGAVRIGSFWFTFVLNVLIT</sequence>
<gene>
    <name evidence="2" type="ORF">OSB1V03_LOCUS13273</name>
</gene>
<keyword evidence="1" id="KW-0812">Transmembrane</keyword>
<name>A0A7R9L2Q6_9ACAR</name>
<evidence type="ECO:0000256" key="1">
    <source>
        <dbReference type="SAM" id="Phobius"/>
    </source>
</evidence>
<dbReference type="OrthoDB" id="6478238at2759"/>
<feature type="transmembrane region" description="Helical" evidence="1">
    <location>
        <begin position="302"/>
        <end position="331"/>
    </location>
</feature>
<feature type="transmembrane region" description="Helical" evidence="1">
    <location>
        <begin position="207"/>
        <end position="226"/>
    </location>
</feature>
<protein>
    <submittedName>
        <fullName evidence="2">Uncharacterized protein</fullName>
    </submittedName>
</protein>
<feature type="transmembrane region" description="Helical" evidence="1">
    <location>
        <begin position="68"/>
        <end position="88"/>
    </location>
</feature>
<keyword evidence="3" id="KW-1185">Reference proteome</keyword>
<feature type="transmembrane region" description="Helical" evidence="1">
    <location>
        <begin position="158"/>
        <end position="178"/>
    </location>
</feature>
<dbReference type="AlphaFoldDB" id="A0A7R9L2Q6"/>
<feature type="transmembrane region" description="Helical" evidence="1">
    <location>
        <begin position="12"/>
        <end position="35"/>
    </location>
</feature>
<feature type="transmembrane region" description="Helical" evidence="1">
    <location>
        <begin position="269"/>
        <end position="290"/>
    </location>
</feature>
<accession>A0A7R9L2Q6</accession>
<keyword evidence="1" id="KW-0472">Membrane</keyword>
<feature type="non-terminal residue" evidence="2">
    <location>
        <position position="1"/>
    </location>
</feature>